<dbReference type="Proteomes" id="UP000324176">
    <property type="component" value="Unassembled WGS sequence"/>
</dbReference>
<comment type="caution">
    <text evidence="1">The sequence shown here is derived from an EMBL/GenBank/DDBJ whole genome shotgun (WGS) entry which is preliminary data.</text>
</comment>
<organism evidence="1 2">
    <name type="scientific">Nitrosomonas communis</name>
    <dbReference type="NCBI Taxonomy" id="44574"/>
    <lineage>
        <taxon>Bacteria</taxon>
        <taxon>Pseudomonadati</taxon>
        <taxon>Pseudomonadota</taxon>
        <taxon>Betaproteobacteria</taxon>
        <taxon>Nitrosomonadales</taxon>
        <taxon>Nitrosomonadaceae</taxon>
        <taxon>Nitrosomonas</taxon>
    </lineage>
</organism>
<gene>
    <name evidence="1" type="ORF">BCL69_10577</name>
</gene>
<dbReference type="AlphaFoldDB" id="A0A5D3Y999"/>
<reference evidence="1 2" key="1">
    <citation type="submission" date="2019-07" db="EMBL/GenBank/DDBJ databases">
        <title>Active sludge and wastewater microbial communities from Klosterneuburg, Austria.</title>
        <authorList>
            <person name="Wagner M."/>
        </authorList>
    </citation>
    <scope>NUCLEOTIDE SEQUENCE [LARGE SCALE GENOMIC DNA]</scope>
    <source>
        <strain evidence="1 2">Nm2</strain>
    </source>
</reference>
<sequence>MHLYTICILRLGRLKVASCLLSYQPIGLIDRFLYCDLTSYG</sequence>
<dbReference type="EMBL" id="VNHT01000057">
    <property type="protein sequence ID" value="TYP80580.1"/>
    <property type="molecule type" value="Genomic_DNA"/>
</dbReference>
<evidence type="ECO:0000313" key="1">
    <source>
        <dbReference type="EMBL" id="TYP80580.1"/>
    </source>
</evidence>
<proteinExistence type="predicted"/>
<accession>A0A5D3Y999</accession>
<name>A0A5D3Y999_9PROT</name>
<evidence type="ECO:0000313" key="2">
    <source>
        <dbReference type="Proteomes" id="UP000324176"/>
    </source>
</evidence>
<protein>
    <submittedName>
        <fullName evidence="1">Uncharacterized protein</fullName>
    </submittedName>
</protein>